<protein>
    <submittedName>
        <fullName evidence="1">Primosomal protein N</fullName>
    </submittedName>
</protein>
<evidence type="ECO:0000313" key="2">
    <source>
        <dbReference type="Proteomes" id="UP000032309"/>
    </source>
</evidence>
<organism evidence="1 2">
    <name type="scientific">Candidatus Brocadia sinica JPN1</name>
    <dbReference type="NCBI Taxonomy" id="1197129"/>
    <lineage>
        <taxon>Bacteria</taxon>
        <taxon>Pseudomonadati</taxon>
        <taxon>Planctomycetota</taxon>
        <taxon>Candidatus Brocadiia</taxon>
        <taxon>Candidatus Brocadiales</taxon>
        <taxon>Candidatus Brocadiaceae</taxon>
        <taxon>Candidatus Brocadia</taxon>
    </lineage>
</organism>
<comment type="caution">
    <text evidence="1">The sequence shown here is derived from an EMBL/GenBank/DDBJ whole genome shotgun (WGS) entry which is preliminary data.</text>
</comment>
<sequence>MCKKFIIALAIVLAIAFTGGVAGLPYQTVFAHGHGHRGCGDCGHYVCPGDCGRCDECIARRKAAKEAAKKCEKCGHQECPGNCNRCVDCLEERIKKLEKELEKK</sequence>
<dbReference type="Proteomes" id="UP000032309">
    <property type="component" value="Unassembled WGS sequence"/>
</dbReference>
<dbReference type="RefSeq" id="WP_052563938.1">
    <property type="nucleotide sequence ID" value="NZ_BAFN01000001.1"/>
</dbReference>
<dbReference type="EMBL" id="BAFN01000001">
    <property type="protein sequence ID" value="GAN33865.1"/>
    <property type="molecule type" value="Genomic_DNA"/>
</dbReference>
<keyword evidence="2" id="KW-1185">Reference proteome</keyword>
<reference evidence="2" key="1">
    <citation type="journal article" date="2015" name="Genome Announc.">
        <title>Draft Genome Sequence of an Anaerobic Ammonium-Oxidizing Bacterium, "Candidatus Brocadia sinica".</title>
        <authorList>
            <person name="Oshiki M."/>
            <person name="Shinyako-Hata K."/>
            <person name="Satoh H."/>
            <person name="Okabe S."/>
        </authorList>
    </citation>
    <scope>NUCLEOTIDE SEQUENCE [LARGE SCALE GENOMIC DNA]</scope>
    <source>
        <strain evidence="2">JPN1</strain>
    </source>
</reference>
<proteinExistence type="predicted"/>
<name>A0ABQ0JYT1_9BACT</name>
<accession>A0ABQ0JYT1</accession>
<gene>
    <name evidence="1" type="ORF">BROSI_A2399</name>
</gene>
<evidence type="ECO:0000313" key="1">
    <source>
        <dbReference type="EMBL" id="GAN33865.1"/>
    </source>
</evidence>